<reference evidence="2" key="1">
    <citation type="submission" date="2020-05" db="EMBL/GenBank/DDBJ databases">
        <authorList>
            <person name="Chiriac C."/>
            <person name="Salcher M."/>
            <person name="Ghai R."/>
            <person name="Kavagutti S V."/>
        </authorList>
    </citation>
    <scope>NUCLEOTIDE SEQUENCE</scope>
</reference>
<organism evidence="2">
    <name type="scientific">freshwater metagenome</name>
    <dbReference type="NCBI Taxonomy" id="449393"/>
    <lineage>
        <taxon>unclassified sequences</taxon>
        <taxon>metagenomes</taxon>
        <taxon>ecological metagenomes</taxon>
    </lineage>
</organism>
<protein>
    <submittedName>
        <fullName evidence="2">Unannotated protein</fullName>
    </submittedName>
</protein>
<keyword evidence="1" id="KW-1133">Transmembrane helix</keyword>
<dbReference type="InterPro" id="IPR001940">
    <property type="entry name" value="Peptidase_S1C"/>
</dbReference>
<dbReference type="PANTHER" id="PTHR22939:SF129">
    <property type="entry name" value="SERINE PROTEASE HTRA2, MITOCHONDRIAL"/>
    <property type="match status" value="1"/>
</dbReference>
<keyword evidence="1" id="KW-0812">Transmembrane</keyword>
<dbReference type="PRINTS" id="PR00834">
    <property type="entry name" value="PROTEASES2C"/>
</dbReference>
<dbReference type="EMBL" id="CAEZYA010000007">
    <property type="protein sequence ID" value="CAB4699155.1"/>
    <property type="molecule type" value="Genomic_DNA"/>
</dbReference>
<dbReference type="SUPFAM" id="SSF50494">
    <property type="entry name" value="Trypsin-like serine proteases"/>
    <property type="match status" value="1"/>
</dbReference>
<keyword evidence="1" id="KW-0472">Membrane</keyword>
<sequence length="325" mass="35660">MTESKEPEKRYFPIPKPLAEMTVEERREYATELADFIFQNENMTPPGLSLNGSEVVSAVTDSPSRIKKAVAFLRKPFTFFNRITKRGAGALALIAVLLGGTGVYLGIGPYLHYNNTDPTEDGFVQPRSIEGLVDRVQASTVTVFCDYTEDKYSQGSGWAISLPISRQEKYPTSLITNHHVIEDCLDGVGKVVVKTLGGDEYPAYIDRWDKKNDLAVIGTKVKLEPLHLSEWMPYAGYWVMAVGTADGFEGSVAFGNVLNTTDTDILITAAISHGNSGGPLVDNEGNVVGTNTWGAEGEQYNGAVSLDAMCQKIMKCDGEYYWSRD</sequence>
<dbReference type="InterPro" id="IPR043504">
    <property type="entry name" value="Peptidase_S1_PA_chymotrypsin"/>
</dbReference>
<dbReference type="GO" id="GO:0006508">
    <property type="term" value="P:proteolysis"/>
    <property type="evidence" value="ECO:0007669"/>
    <property type="project" value="InterPro"/>
</dbReference>
<name>A0A6J6PQM3_9ZZZZ</name>
<proteinExistence type="predicted"/>
<evidence type="ECO:0000313" key="2">
    <source>
        <dbReference type="EMBL" id="CAB4699155.1"/>
    </source>
</evidence>
<dbReference type="GO" id="GO:0004252">
    <property type="term" value="F:serine-type endopeptidase activity"/>
    <property type="evidence" value="ECO:0007669"/>
    <property type="project" value="InterPro"/>
</dbReference>
<feature type="transmembrane region" description="Helical" evidence="1">
    <location>
        <begin position="90"/>
        <end position="111"/>
    </location>
</feature>
<accession>A0A6J6PQM3</accession>
<evidence type="ECO:0000256" key="1">
    <source>
        <dbReference type="SAM" id="Phobius"/>
    </source>
</evidence>
<dbReference type="Gene3D" id="2.40.10.10">
    <property type="entry name" value="Trypsin-like serine proteases"/>
    <property type="match status" value="2"/>
</dbReference>
<dbReference type="AlphaFoldDB" id="A0A6J6PQM3"/>
<dbReference type="InterPro" id="IPR009003">
    <property type="entry name" value="Peptidase_S1_PA"/>
</dbReference>
<gene>
    <name evidence="2" type="ORF">UFOPK2627_00369</name>
</gene>
<dbReference type="PANTHER" id="PTHR22939">
    <property type="entry name" value="SERINE PROTEASE FAMILY S1C HTRA-RELATED"/>
    <property type="match status" value="1"/>
</dbReference>
<dbReference type="Pfam" id="PF13365">
    <property type="entry name" value="Trypsin_2"/>
    <property type="match status" value="1"/>
</dbReference>